<dbReference type="OrthoDB" id="5572844at2759"/>
<feature type="region of interest" description="Disordered" evidence="1">
    <location>
        <begin position="202"/>
        <end position="260"/>
    </location>
</feature>
<dbReference type="InterPro" id="IPR018608">
    <property type="entry name" value="Gti1/Pac2"/>
</dbReference>
<sequence length="260" mass="30093">MLPRITRRLQEKERQLVRSGSIFVFDETESGIKRWTDGRIWSPSRIMGNFLVYRELNKKHNAKQSIRKLPSDPSSRTRNSLDQMYFQRTRERQLVGSLSDHYNFKEDGLIKKTMSVVVHGSPLHLISYYYPDDVLQRRLRIPSVVPELANLDISPELLSRQNFRIPPMVEADNSNDFSQANNSNTMLSPIYDHHMSLHSHPVYSSQIGLPPTPTHSTPNTPLPSQISRHRYPSLSTPTHPVFTAKESSYQNPQPSSEYYF</sequence>
<reference evidence="2 3" key="1">
    <citation type="submission" date="2016-03" db="EMBL/GenBank/DDBJ databases">
        <title>Choanephora cucurbitarum.</title>
        <authorList>
            <person name="Min B."/>
            <person name="Park H."/>
            <person name="Park J.-H."/>
            <person name="Shin H.-D."/>
            <person name="Choi I.-G."/>
        </authorList>
    </citation>
    <scope>NUCLEOTIDE SEQUENCE [LARGE SCALE GENOMIC DNA]</scope>
    <source>
        <strain evidence="2 3">KUS-F28377</strain>
    </source>
</reference>
<protein>
    <submittedName>
        <fullName evidence="2">Global transcription regulator FGP1</fullName>
    </submittedName>
</protein>
<dbReference type="AlphaFoldDB" id="A0A1C7NR30"/>
<feature type="compositionally biased region" description="Polar residues" evidence="1">
    <location>
        <begin position="245"/>
        <end position="260"/>
    </location>
</feature>
<comment type="caution">
    <text evidence="2">The sequence shown here is derived from an EMBL/GenBank/DDBJ whole genome shotgun (WGS) entry which is preliminary data.</text>
</comment>
<organism evidence="2 3">
    <name type="scientific">Choanephora cucurbitarum</name>
    <dbReference type="NCBI Taxonomy" id="101091"/>
    <lineage>
        <taxon>Eukaryota</taxon>
        <taxon>Fungi</taxon>
        <taxon>Fungi incertae sedis</taxon>
        <taxon>Mucoromycota</taxon>
        <taxon>Mucoromycotina</taxon>
        <taxon>Mucoromycetes</taxon>
        <taxon>Mucorales</taxon>
        <taxon>Mucorineae</taxon>
        <taxon>Choanephoraceae</taxon>
        <taxon>Choanephoroideae</taxon>
        <taxon>Choanephora</taxon>
    </lineage>
</organism>
<dbReference type="Proteomes" id="UP000093000">
    <property type="component" value="Unassembled WGS sequence"/>
</dbReference>
<name>A0A1C7NR30_9FUNG</name>
<dbReference type="Pfam" id="PF09729">
    <property type="entry name" value="Gti1_Pac2"/>
    <property type="match status" value="1"/>
</dbReference>
<evidence type="ECO:0000313" key="2">
    <source>
        <dbReference type="EMBL" id="OBZ91595.1"/>
    </source>
</evidence>
<dbReference type="EMBL" id="LUGH01000007">
    <property type="protein sequence ID" value="OBZ91595.1"/>
    <property type="molecule type" value="Genomic_DNA"/>
</dbReference>
<keyword evidence="3" id="KW-1185">Reference proteome</keyword>
<dbReference type="PANTHER" id="PTHR28027:SF2">
    <property type="entry name" value="TRANSCRIPTIONAL REGULATOR MIT1"/>
    <property type="match status" value="1"/>
</dbReference>
<evidence type="ECO:0000313" key="3">
    <source>
        <dbReference type="Proteomes" id="UP000093000"/>
    </source>
</evidence>
<dbReference type="GO" id="GO:0003677">
    <property type="term" value="F:DNA binding"/>
    <property type="evidence" value="ECO:0007669"/>
    <property type="project" value="TreeGrafter"/>
</dbReference>
<dbReference type="InParanoid" id="A0A1C7NR30"/>
<accession>A0A1C7NR30</accession>
<evidence type="ECO:0000256" key="1">
    <source>
        <dbReference type="SAM" id="MobiDB-lite"/>
    </source>
</evidence>
<proteinExistence type="predicted"/>
<gene>
    <name evidence="2" type="primary">FGP1</name>
    <name evidence="2" type="ORF">A0J61_00322</name>
</gene>
<dbReference type="PANTHER" id="PTHR28027">
    <property type="entry name" value="TRANSCRIPTIONAL REGULATOR MIT1"/>
    <property type="match status" value="1"/>
</dbReference>
<feature type="compositionally biased region" description="Low complexity" evidence="1">
    <location>
        <begin position="214"/>
        <end position="224"/>
    </location>
</feature>